<evidence type="ECO:0008006" key="3">
    <source>
        <dbReference type="Google" id="ProtNLM"/>
    </source>
</evidence>
<dbReference type="eggNOG" id="COG4276">
    <property type="taxonomic scope" value="Bacteria"/>
</dbReference>
<organism evidence="1 2">
    <name type="scientific">Spirosoma linguale (strain ATCC 33905 / DSM 74 / LMG 10896 / Claus 1)</name>
    <dbReference type="NCBI Taxonomy" id="504472"/>
    <lineage>
        <taxon>Bacteria</taxon>
        <taxon>Pseudomonadati</taxon>
        <taxon>Bacteroidota</taxon>
        <taxon>Cytophagia</taxon>
        <taxon>Cytophagales</taxon>
        <taxon>Cytophagaceae</taxon>
        <taxon>Spirosoma</taxon>
    </lineage>
</organism>
<dbReference type="Gene3D" id="3.30.530.20">
    <property type="match status" value="1"/>
</dbReference>
<reference evidence="1 2" key="1">
    <citation type="journal article" date="2010" name="Stand. Genomic Sci.">
        <title>Complete genome sequence of Spirosoma linguale type strain (1).</title>
        <authorList>
            <person name="Lail K."/>
            <person name="Sikorski J."/>
            <person name="Saunders E."/>
            <person name="Lapidus A."/>
            <person name="Glavina Del Rio T."/>
            <person name="Copeland A."/>
            <person name="Tice H."/>
            <person name="Cheng J.-F."/>
            <person name="Lucas S."/>
            <person name="Nolan M."/>
            <person name="Bruce D."/>
            <person name="Goodwin L."/>
            <person name="Pitluck S."/>
            <person name="Ivanova N."/>
            <person name="Mavromatis K."/>
            <person name="Ovchinnikova G."/>
            <person name="Pati A."/>
            <person name="Chen A."/>
            <person name="Palaniappan K."/>
            <person name="Land M."/>
            <person name="Hauser L."/>
            <person name="Chang Y.-J."/>
            <person name="Jeffries C.D."/>
            <person name="Chain P."/>
            <person name="Brettin T."/>
            <person name="Detter J.C."/>
            <person name="Schuetze A."/>
            <person name="Rohde M."/>
            <person name="Tindall B.J."/>
            <person name="Goeker M."/>
            <person name="Bristow J."/>
            <person name="Eisen J.A."/>
            <person name="Markowitz V."/>
            <person name="Hugenholtz P."/>
            <person name="Kyrpides N.C."/>
            <person name="Klenk H.-P."/>
            <person name="Chen F."/>
        </authorList>
    </citation>
    <scope>NUCLEOTIDE SEQUENCE [LARGE SCALE GENOMIC DNA]</scope>
    <source>
        <strain evidence="2">ATCC 33905 / DSM 74 / LMG 10896 / Claus 1</strain>
    </source>
</reference>
<dbReference type="KEGG" id="sli:Slin_1736"/>
<keyword evidence="2" id="KW-1185">Reference proteome</keyword>
<protein>
    <recommendedName>
        <fullName evidence="3">Ligand-binding SRPBCC domain-containing protein</fullName>
    </recommendedName>
</protein>
<evidence type="ECO:0000313" key="2">
    <source>
        <dbReference type="Proteomes" id="UP000002028"/>
    </source>
</evidence>
<gene>
    <name evidence="1" type="ordered locus">Slin_1736</name>
</gene>
<proteinExistence type="predicted"/>
<dbReference type="EMBL" id="CP001769">
    <property type="protein sequence ID" value="ADB37781.1"/>
    <property type="molecule type" value="Genomic_DNA"/>
</dbReference>
<dbReference type="InterPro" id="IPR023393">
    <property type="entry name" value="START-like_dom_sf"/>
</dbReference>
<sequence>MRIRLSTPVEQPLSAVWAGFDRSLFDQLSPPFPPVDVVRFDGCLPGDVVHLRLNFLLFRQDWISDITDQQTSEDEIFFVDQGVKLPFFLSYWQHRHGLCRLPQPGKNQTLVIDDITFKTGFLLTDYLFYPLLWLQFVYRKPIYKRVFRART</sequence>
<accession>D2QQS9</accession>
<dbReference type="AlphaFoldDB" id="D2QQS9"/>
<dbReference type="HOGENOM" id="CLU_112936_1_2_10"/>
<name>D2QQS9_SPILD</name>
<dbReference type="RefSeq" id="WP_012926331.1">
    <property type="nucleotide sequence ID" value="NC_013730.1"/>
</dbReference>
<dbReference type="STRING" id="504472.Slin_1736"/>
<evidence type="ECO:0000313" key="1">
    <source>
        <dbReference type="EMBL" id="ADB37781.1"/>
    </source>
</evidence>
<dbReference type="Proteomes" id="UP000002028">
    <property type="component" value="Chromosome"/>
</dbReference>